<accession>A0A1W6JYC7</accession>
<dbReference type="AlphaFoldDB" id="A0A1W6JYC7"/>
<dbReference type="GeneID" id="41590016"/>
<dbReference type="Proteomes" id="UP000193404">
    <property type="component" value="Chromosome"/>
</dbReference>
<reference evidence="1 2" key="1">
    <citation type="submission" date="2017-03" db="EMBL/GenBank/DDBJ databases">
        <title>Sulfur activation and transportation mechanism of thermophilic Archaea Acidianus manzaensis YN-25.</title>
        <authorList>
            <person name="Ma Y."/>
            <person name="Yang Y."/>
            <person name="Xia J."/>
        </authorList>
    </citation>
    <scope>NUCLEOTIDE SEQUENCE [LARGE SCALE GENOMIC DNA]</scope>
    <source>
        <strain evidence="1 2">YN-25</strain>
    </source>
</reference>
<dbReference type="KEGG" id="aman:B6F84_03805"/>
<evidence type="ECO:0000313" key="1">
    <source>
        <dbReference type="EMBL" id="ARM75242.1"/>
    </source>
</evidence>
<organism evidence="1 2">
    <name type="scientific">Acidianus manzaensis</name>
    <dbReference type="NCBI Taxonomy" id="282676"/>
    <lineage>
        <taxon>Archaea</taxon>
        <taxon>Thermoproteota</taxon>
        <taxon>Thermoprotei</taxon>
        <taxon>Sulfolobales</taxon>
        <taxon>Sulfolobaceae</taxon>
        <taxon>Acidianus</taxon>
    </lineage>
</organism>
<protein>
    <submittedName>
        <fullName evidence="1">Uncharacterized protein</fullName>
    </submittedName>
</protein>
<gene>
    <name evidence="1" type="ORF">B6F84_03805</name>
</gene>
<keyword evidence="2" id="KW-1185">Reference proteome</keyword>
<evidence type="ECO:0000313" key="2">
    <source>
        <dbReference type="Proteomes" id="UP000193404"/>
    </source>
</evidence>
<sequence>MEFIDLTKKIDIEDVVKKRQEFKDRLGKGQKVDFEMMDSIKAGDYSFAYVKTKNGHDGYEVIIKKDNEEYHVISTQTKNGQVVVLNIIKDIVREGNKKIATIESYMMKENTVTKVVSGRYEINGDVMQHVLKTYELENIEIKRVDN</sequence>
<proteinExistence type="predicted"/>
<dbReference type="OrthoDB" id="376701at2157"/>
<dbReference type="RefSeq" id="WP_148691004.1">
    <property type="nucleotide sequence ID" value="NZ_CP020477.1"/>
</dbReference>
<dbReference type="EMBL" id="CP020477">
    <property type="protein sequence ID" value="ARM75242.1"/>
    <property type="molecule type" value="Genomic_DNA"/>
</dbReference>
<name>A0A1W6JYC7_9CREN</name>
<dbReference type="STRING" id="282676.B6F84_03805"/>